<dbReference type="SUPFAM" id="SSF53850">
    <property type="entry name" value="Periplasmic binding protein-like II"/>
    <property type="match status" value="1"/>
</dbReference>
<name>X0YG30_9ZZZZ</name>
<evidence type="ECO:0000313" key="2">
    <source>
        <dbReference type="EMBL" id="GAG47578.1"/>
    </source>
</evidence>
<dbReference type="InterPro" id="IPR039424">
    <property type="entry name" value="SBP_5"/>
</dbReference>
<reference evidence="2" key="1">
    <citation type="journal article" date="2014" name="Front. Microbiol.">
        <title>High frequency of phylogenetically diverse reductive dehalogenase-homologous genes in deep subseafloor sedimentary metagenomes.</title>
        <authorList>
            <person name="Kawai M."/>
            <person name="Futagami T."/>
            <person name="Toyoda A."/>
            <person name="Takaki Y."/>
            <person name="Nishi S."/>
            <person name="Hori S."/>
            <person name="Arai W."/>
            <person name="Tsubouchi T."/>
            <person name="Morono Y."/>
            <person name="Uchiyama I."/>
            <person name="Ito T."/>
            <person name="Fujiyama A."/>
            <person name="Inagaki F."/>
            <person name="Takami H."/>
        </authorList>
    </citation>
    <scope>NUCLEOTIDE SEQUENCE</scope>
    <source>
        <strain evidence="2">Expedition CK06-06</strain>
    </source>
</reference>
<dbReference type="GO" id="GO:0015833">
    <property type="term" value="P:peptide transport"/>
    <property type="evidence" value="ECO:0007669"/>
    <property type="project" value="TreeGrafter"/>
</dbReference>
<dbReference type="AlphaFoldDB" id="X0YG30"/>
<gene>
    <name evidence="2" type="ORF">S01H1_82106</name>
</gene>
<comment type="caution">
    <text evidence="2">The sequence shown here is derived from an EMBL/GenBank/DDBJ whole genome shotgun (WGS) entry which is preliminary data.</text>
</comment>
<dbReference type="Gene3D" id="3.10.105.10">
    <property type="entry name" value="Dipeptide-binding Protein, Domain 3"/>
    <property type="match status" value="1"/>
</dbReference>
<dbReference type="EMBL" id="BARS01055636">
    <property type="protein sequence ID" value="GAG47578.1"/>
    <property type="molecule type" value="Genomic_DNA"/>
</dbReference>
<dbReference type="InterPro" id="IPR000914">
    <property type="entry name" value="SBP_5_dom"/>
</dbReference>
<dbReference type="Pfam" id="PF00496">
    <property type="entry name" value="SBP_bac_5"/>
    <property type="match status" value="1"/>
</dbReference>
<protein>
    <recommendedName>
        <fullName evidence="1">Solute-binding protein family 5 domain-containing protein</fullName>
    </recommendedName>
</protein>
<dbReference type="PANTHER" id="PTHR30290">
    <property type="entry name" value="PERIPLASMIC BINDING COMPONENT OF ABC TRANSPORTER"/>
    <property type="match status" value="1"/>
</dbReference>
<dbReference type="GO" id="GO:1904680">
    <property type="term" value="F:peptide transmembrane transporter activity"/>
    <property type="evidence" value="ECO:0007669"/>
    <property type="project" value="TreeGrafter"/>
</dbReference>
<sequence length="197" mass="22371">MSNPLVRKALAYALDYDGVIEGVMGGYARQSRGVIPFGLWGYSDQVKQYTFSPTTAEVLLEQAGYPDGGFKLLLTYVAGDENERRTGELWKAQLAKLGVELEIRGMPWEAQVNLGAAEDPNDRQDIMLFYWWPDYPDPHSFLSQMFETQPLLYNFSYYSNPVYDALINVAKRKALLERKAAIELYLEAQNILHGGCR</sequence>
<evidence type="ECO:0000259" key="1">
    <source>
        <dbReference type="Pfam" id="PF00496"/>
    </source>
</evidence>
<feature type="domain" description="Solute-binding protein family 5" evidence="1">
    <location>
        <begin position="2"/>
        <end position="148"/>
    </location>
</feature>
<organism evidence="2">
    <name type="scientific">marine sediment metagenome</name>
    <dbReference type="NCBI Taxonomy" id="412755"/>
    <lineage>
        <taxon>unclassified sequences</taxon>
        <taxon>metagenomes</taxon>
        <taxon>ecological metagenomes</taxon>
    </lineage>
</organism>
<proteinExistence type="predicted"/>
<accession>X0YG30</accession>
<feature type="non-terminal residue" evidence="2">
    <location>
        <position position="197"/>
    </location>
</feature>